<feature type="transmembrane region" description="Helical" evidence="1">
    <location>
        <begin position="71"/>
        <end position="89"/>
    </location>
</feature>
<protein>
    <submittedName>
        <fullName evidence="2">Uncharacterized protein</fullName>
    </submittedName>
</protein>
<evidence type="ECO:0000313" key="2">
    <source>
        <dbReference type="EMBL" id="KRN77838.1"/>
    </source>
</evidence>
<dbReference type="Pfam" id="PF05656">
    <property type="entry name" value="DUF805"/>
    <property type="match status" value="1"/>
</dbReference>
<name>A0A0R2JKR2_9LACO</name>
<keyword evidence="3" id="KW-1185">Reference proteome</keyword>
<reference evidence="2 3" key="1">
    <citation type="journal article" date="2015" name="Genome Announc.">
        <title>Expanding the biotechnology potential of lactobacilli through comparative genomics of 213 strains and associated genera.</title>
        <authorList>
            <person name="Sun Z."/>
            <person name="Harris H.M."/>
            <person name="McCann A."/>
            <person name="Guo C."/>
            <person name="Argimon S."/>
            <person name="Zhang W."/>
            <person name="Yang X."/>
            <person name="Jeffery I.B."/>
            <person name="Cooney J.C."/>
            <person name="Kagawa T.F."/>
            <person name="Liu W."/>
            <person name="Song Y."/>
            <person name="Salvetti E."/>
            <person name="Wrobel A."/>
            <person name="Rasinkangas P."/>
            <person name="Parkhill J."/>
            <person name="Rea M.C."/>
            <person name="O'Sullivan O."/>
            <person name="Ritari J."/>
            <person name="Douillard F.P."/>
            <person name="Paul Ross R."/>
            <person name="Yang R."/>
            <person name="Briner A.E."/>
            <person name="Felis G.E."/>
            <person name="de Vos W.M."/>
            <person name="Barrangou R."/>
            <person name="Klaenhammer T.R."/>
            <person name="Caufield P.W."/>
            <person name="Cui Y."/>
            <person name="Zhang H."/>
            <person name="O'Toole P.W."/>
        </authorList>
    </citation>
    <scope>NUCLEOTIDE SEQUENCE [LARGE SCALE GENOMIC DNA]</scope>
    <source>
        <strain evidence="2 3">DSM 20014</strain>
    </source>
</reference>
<dbReference type="RefSeq" id="WP_057786236.1">
    <property type="nucleotide sequence ID" value="NZ_JQCD01000009.1"/>
</dbReference>
<keyword evidence="1" id="KW-1133">Transmembrane helix</keyword>
<dbReference type="PATRIC" id="fig|1620.3.peg.1380"/>
<keyword evidence="1" id="KW-0812">Transmembrane</keyword>
<dbReference type="InterPro" id="IPR008523">
    <property type="entry name" value="DUF805"/>
</dbReference>
<gene>
    <name evidence="2" type="ORF">IV67_GL001365</name>
</gene>
<evidence type="ECO:0000313" key="3">
    <source>
        <dbReference type="Proteomes" id="UP000051673"/>
    </source>
</evidence>
<dbReference type="Proteomes" id="UP000051673">
    <property type="component" value="Unassembled WGS sequence"/>
</dbReference>
<feature type="transmembrane region" description="Helical" evidence="1">
    <location>
        <begin position="31"/>
        <end position="51"/>
    </location>
</feature>
<dbReference type="OrthoDB" id="9812349at2"/>
<organism evidence="2 3">
    <name type="scientific">Weissella minor</name>
    <dbReference type="NCBI Taxonomy" id="1620"/>
    <lineage>
        <taxon>Bacteria</taxon>
        <taxon>Bacillati</taxon>
        <taxon>Bacillota</taxon>
        <taxon>Bacilli</taxon>
        <taxon>Lactobacillales</taxon>
        <taxon>Lactobacillaceae</taxon>
        <taxon>Weissella</taxon>
    </lineage>
</organism>
<dbReference type="AlphaFoldDB" id="A0A0R2JKR2"/>
<feature type="transmembrane region" description="Helical" evidence="1">
    <location>
        <begin position="136"/>
        <end position="156"/>
    </location>
</feature>
<proteinExistence type="predicted"/>
<feature type="transmembrane region" description="Helical" evidence="1">
    <location>
        <begin position="109"/>
        <end position="130"/>
    </location>
</feature>
<dbReference type="EMBL" id="JQCD01000009">
    <property type="protein sequence ID" value="KRN77838.1"/>
    <property type="molecule type" value="Genomic_DNA"/>
</dbReference>
<sequence>MEYLLAYLNQTDGFQFGKLFSFKGILDRKSYFLGMLIWSVLVSLIAMPLATMGEVLVQVMMGQQNAAAMQSISGIIFVIFAIGFIVILLQGLAAMSRRLHDAGVSAYKLLYIVVPYLLALISGLVTGISGAVMGGFATFFVVLPFIGFIVVLWHLIKPTQQILGRSATEA</sequence>
<dbReference type="STRING" id="1620.IV67_GL001365"/>
<evidence type="ECO:0000256" key="1">
    <source>
        <dbReference type="SAM" id="Phobius"/>
    </source>
</evidence>
<keyword evidence="1" id="KW-0472">Membrane</keyword>
<comment type="caution">
    <text evidence="2">The sequence shown here is derived from an EMBL/GenBank/DDBJ whole genome shotgun (WGS) entry which is preliminary data.</text>
</comment>
<dbReference type="GO" id="GO:0016020">
    <property type="term" value="C:membrane"/>
    <property type="evidence" value="ECO:0007669"/>
    <property type="project" value="InterPro"/>
</dbReference>
<accession>A0A0R2JKR2</accession>